<dbReference type="EMBL" id="AEJC01000067">
    <property type="protein sequence ID" value="EKX68562.1"/>
    <property type="molecule type" value="Genomic_DNA"/>
</dbReference>
<sequence length="38" mass="4193">MLDPRLTSMNTTEGTALDADDTGECRVRNREALQPSAR</sequence>
<evidence type="ECO:0000313" key="3">
    <source>
        <dbReference type="Proteomes" id="UP000010411"/>
    </source>
</evidence>
<dbReference type="AlphaFoldDB" id="L1L6L1"/>
<organism evidence="2 3">
    <name type="scientific">Streptomyces ipomoeae 91-03</name>
    <dbReference type="NCBI Taxonomy" id="698759"/>
    <lineage>
        <taxon>Bacteria</taxon>
        <taxon>Bacillati</taxon>
        <taxon>Actinomycetota</taxon>
        <taxon>Actinomycetes</taxon>
        <taxon>Kitasatosporales</taxon>
        <taxon>Streptomycetaceae</taxon>
        <taxon>Streptomyces</taxon>
    </lineage>
</organism>
<comment type="caution">
    <text evidence="2">The sequence shown here is derived from an EMBL/GenBank/DDBJ whole genome shotgun (WGS) entry which is preliminary data.</text>
</comment>
<protein>
    <submittedName>
        <fullName evidence="2">Uncharacterized protein</fullName>
    </submittedName>
</protein>
<evidence type="ECO:0000313" key="2">
    <source>
        <dbReference type="EMBL" id="EKX68562.1"/>
    </source>
</evidence>
<gene>
    <name evidence="2" type="ORF">STRIP9103_01813</name>
</gene>
<accession>L1L6L1</accession>
<name>L1L6L1_9ACTN</name>
<proteinExistence type="predicted"/>
<keyword evidence="3" id="KW-1185">Reference proteome</keyword>
<dbReference type="Proteomes" id="UP000010411">
    <property type="component" value="Unassembled WGS sequence"/>
</dbReference>
<evidence type="ECO:0000256" key="1">
    <source>
        <dbReference type="SAM" id="MobiDB-lite"/>
    </source>
</evidence>
<reference evidence="2 3" key="1">
    <citation type="submission" date="2012-11" db="EMBL/GenBank/DDBJ databases">
        <authorList>
            <person name="Huguet-Tapia J.C."/>
            <person name="Durkin A.S."/>
            <person name="Pettis G.S."/>
            <person name="Badger J.H."/>
        </authorList>
    </citation>
    <scope>NUCLEOTIDE SEQUENCE [LARGE SCALE GENOMIC DNA]</scope>
    <source>
        <strain evidence="2 3">91-03</strain>
    </source>
</reference>
<feature type="region of interest" description="Disordered" evidence="1">
    <location>
        <begin position="1"/>
        <end position="38"/>
    </location>
</feature>
<dbReference type="PATRIC" id="fig|698759.3.peg.888"/>